<keyword evidence="2" id="KW-0441">Lipid A biosynthesis</keyword>
<dbReference type="OMA" id="ECVTINR"/>
<dbReference type="Proteomes" id="UP000054408">
    <property type="component" value="Unassembled WGS sequence"/>
</dbReference>
<dbReference type="PANTHER" id="PTHR43480">
    <property type="entry name" value="ACYL-[ACYL-CARRIER-PROTEIN]--UDP-N-ACETYLGLUCOSAMINE O-ACYLTRANSFERASE"/>
    <property type="match status" value="1"/>
</dbReference>
<dbReference type="eggNOG" id="ENOG502QRGY">
    <property type="taxonomic scope" value="Eukaryota"/>
</dbReference>
<dbReference type="NCBIfam" id="TIGR01852">
    <property type="entry name" value="lipid_A_lpxA"/>
    <property type="match status" value="1"/>
</dbReference>
<evidence type="ECO:0000259" key="6">
    <source>
        <dbReference type="Pfam" id="PF13720"/>
    </source>
</evidence>
<dbReference type="RefSeq" id="XP_013757538.1">
    <property type="nucleotide sequence ID" value="XM_013902084.1"/>
</dbReference>
<dbReference type="GO" id="GO:0009245">
    <property type="term" value="P:lipid A biosynthetic process"/>
    <property type="evidence" value="ECO:0007669"/>
    <property type="project" value="UniProtKB-KW"/>
</dbReference>
<dbReference type="GO" id="GO:0016020">
    <property type="term" value="C:membrane"/>
    <property type="evidence" value="ECO:0007669"/>
    <property type="project" value="GOC"/>
</dbReference>
<keyword evidence="3 7" id="KW-0808">Transferase</keyword>
<dbReference type="AlphaFoldDB" id="A0A0L0DBN6"/>
<keyword evidence="1" id="KW-0444">Lipid biosynthesis</keyword>
<evidence type="ECO:0000256" key="5">
    <source>
        <dbReference type="ARBA" id="ARBA00023315"/>
    </source>
</evidence>
<evidence type="ECO:0000313" key="7">
    <source>
        <dbReference type="EMBL" id="KNC49752.1"/>
    </source>
</evidence>
<evidence type="ECO:0000256" key="1">
    <source>
        <dbReference type="ARBA" id="ARBA00022516"/>
    </source>
</evidence>
<dbReference type="STRING" id="461836.A0A0L0DBN6"/>
<dbReference type="Gene3D" id="2.160.10.10">
    <property type="entry name" value="Hexapeptide repeat proteins"/>
    <property type="match status" value="1"/>
</dbReference>
<reference evidence="7 8" key="1">
    <citation type="submission" date="2010-05" db="EMBL/GenBank/DDBJ databases">
        <title>The Genome Sequence of Thecamonas trahens ATCC 50062.</title>
        <authorList>
            <consortium name="The Broad Institute Genome Sequencing Platform"/>
            <person name="Russ C."/>
            <person name="Cuomo C."/>
            <person name="Shea T."/>
            <person name="Young S.K."/>
            <person name="Zeng Q."/>
            <person name="Koehrsen M."/>
            <person name="Haas B."/>
            <person name="Borodovsky M."/>
            <person name="Guigo R."/>
            <person name="Alvarado L."/>
            <person name="Berlin A."/>
            <person name="Bochicchio J."/>
            <person name="Borenstein D."/>
            <person name="Chapman S."/>
            <person name="Chen Z."/>
            <person name="Freedman E."/>
            <person name="Gellesch M."/>
            <person name="Goldberg J."/>
            <person name="Griggs A."/>
            <person name="Gujja S."/>
            <person name="Heilman E."/>
            <person name="Heiman D."/>
            <person name="Hepburn T."/>
            <person name="Howarth C."/>
            <person name="Jen D."/>
            <person name="Larson L."/>
            <person name="Mehta T."/>
            <person name="Park D."/>
            <person name="Pearson M."/>
            <person name="Roberts A."/>
            <person name="Saif S."/>
            <person name="Shenoy N."/>
            <person name="Sisk P."/>
            <person name="Stolte C."/>
            <person name="Sykes S."/>
            <person name="Thomson T."/>
            <person name="Walk T."/>
            <person name="White J."/>
            <person name="Yandava C."/>
            <person name="Burger G."/>
            <person name="Gray M.W."/>
            <person name="Holland P.W.H."/>
            <person name="King N."/>
            <person name="Lang F.B.F."/>
            <person name="Roger A.J."/>
            <person name="Ruiz-Trillo I."/>
            <person name="Lander E."/>
            <person name="Nusbaum C."/>
        </authorList>
    </citation>
    <scope>NUCLEOTIDE SEQUENCE [LARGE SCALE GENOMIC DNA]</scope>
    <source>
        <strain evidence="7 8">ATCC 50062</strain>
    </source>
</reference>
<gene>
    <name evidence="7" type="ORF">AMSG_06026</name>
</gene>
<dbReference type="SUPFAM" id="SSF51161">
    <property type="entry name" value="Trimeric LpxA-like enzymes"/>
    <property type="match status" value="1"/>
</dbReference>
<dbReference type="Pfam" id="PF13720">
    <property type="entry name" value="Acetyltransf_11"/>
    <property type="match status" value="1"/>
</dbReference>
<feature type="domain" description="UDP N-acetylglucosamine O-acyltransferase C-terminal" evidence="6">
    <location>
        <begin position="181"/>
        <end position="225"/>
    </location>
</feature>
<dbReference type="NCBIfam" id="NF003657">
    <property type="entry name" value="PRK05289.1"/>
    <property type="match status" value="1"/>
</dbReference>
<dbReference type="InterPro" id="IPR018357">
    <property type="entry name" value="Hexapep_transf_CS"/>
</dbReference>
<evidence type="ECO:0000256" key="3">
    <source>
        <dbReference type="ARBA" id="ARBA00022679"/>
    </source>
</evidence>
<dbReference type="Pfam" id="PF00132">
    <property type="entry name" value="Hexapep"/>
    <property type="match status" value="1"/>
</dbReference>
<keyword evidence="5 7" id="KW-0012">Acyltransferase</keyword>
<dbReference type="GO" id="GO:0008780">
    <property type="term" value="F:acyl-[acyl-carrier-protein]-UDP-N-acetylglucosamine O-acyltransferase activity"/>
    <property type="evidence" value="ECO:0007669"/>
    <property type="project" value="InterPro"/>
</dbReference>
<dbReference type="InterPro" id="IPR029098">
    <property type="entry name" value="Acetyltransf_C"/>
</dbReference>
<evidence type="ECO:0000256" key="2">
    <source>
        <dbReference type="ARBA" id="ARBA00022556"/>
    </source>
</evidence>
<dbReference type="InterPro" id="IPR001451">
    <property type="entry name" value="Hexapep"/>
</dbReference>
<keyword evidence="8" id="KW-1185">Reference proteome</keyword>
<keyword evidence="4" id="KW-0443">Lipid metabolism</keyword>
<evidence type="ECO:0000313" key="8">
    <source>
        <dbReference type="Proteomes" id="UP000054408"/>
    </source>
</evidence>
<accession>A0A0L0DBN6</accession>
<dbReference type="OrthoDB" id="8300202at2759"/>
<dbReference type="InterPro" id="IPR011004">
    <property type="entry name" value="Trimer_LpxA-like_sf"/>
</dbReference>
<dbReference type="GeneID" id="25565296"/>
<dbReference type="PROSITE" id="PS00101">
    <property type="entry name" value="HEXAPEP_TRANSFERASES"/>
    <property type="match status" value="1"/>
</dbReference>
<name>A0A0L0DBN6_THETB</name>
<dbReference type="InterPro" id="IPR010137">
    <property type="entry name" value="Lipid_A_LpxA"/>
</dbReference>
<organism evidence="7 8">
    <name type="scientific">Thecamonas trahens ATCC 50062</name>
    <dbReference type="NCBI Taxonomy" id="461836"/>
    <lineage>
        <taxon>Eukaryota</taxon>
        <taxon>Apusozoa</taxon>
        <taxon>Apusomonadida</taxon>
        <taxon>Apusomonadidae</taxon>
        <taxon>Thecamonas</taxon>
    </lineage>
</organism>
<evidence type="ECO:0000256" key="4">
    <source>
        <dbReference type="ARBA" id="ARBA00023098"/>
    </source>
</evidence>
<sequence>MLRFASTSVHPSAIVSEDAVLADDVVVGPYAVIEGATVLGRGTSVGAHALVAEHTTLGAGVAVFPHAAVGCIPQDRKFNGEVTATVIDDDAVIREHATIHRGTAASGTTFVGAGALVMTSVHVAHDCHVGAGAILASSAQLAGHVVVGERAIVGGLAALHQFVHIGAGAMVGGLAAVRGHVLPHTLVKGNDARAVGLNLTGLRRAGWTNPAIRALLAAYAYLSSSRPTPPLPAAPRH</sequence>
<dbReference type="PIRSF" id="PIRSF000456">
    <property type="entry name" value="UDP-GlcNAc_acltr"/>
    <property type="match status" value="1"/>
</dbReference>
<dbReference type="EMBL" id="GL349457">
    <property type="protein sequence ID" value="KNC49752.1"/>
    <property type="molecule type" value="Genomic_DNA"/>
</dbReference>
<dbReference type="PANTHER" id="PTHR43480:SF1">
    <property type="entry name" value="ACYL-[ACYL-CARRIER-PROTEIN]--UDP-N-ACETYLGLUCOSAMINE O-ACYLTRANSFERASE, MITOCHONDRIAL-RELATED"/>
    <property type="match status" value="1"/>
</dbReference>
<proteinExistence type="predicted"/>
<protein>
    <submittedName>
        <fullName evidence="7">Acyl-(Acyl-carrier-protein)-UDP-N-acetylglucosa mineO-acyltransferase</fullName>
    </submittedName>
</protein>